<evidence type="ECO:0000313" key="8">
    <source>
        <dbReference type="Proteomes" id="UP000632154"/>
    </source>
</evidence>
<dbReference type="NCBIfam" id="TIGR00975">
    <property type="entry name" value="3a0107s03"/>
    <property type="match status" value="1"/>
</dbReference>
<evidence type="ECO:0000256" key="4">
    <source>
        <dbReference type="PIRNR" id="PIRNR002756"/>
    </source>
</evidence>
<dbReference type="PANTHER" id="PTHR42996">
    <property type="entry name" value="PHOSPHATE-BINDING PROTEIN PSTS"/>
    <property type="match status" value="1"/>
</dbReference>
<evidence type="ECO:0000256" key="5">
    <source>
        <dbReference type="SAM" id="SignalP"/>
    </source>
</evidence>
<dbReference type="RefSeq" id="WP_189641710.1">
    <property type="nucleotide sequence ID" value="NZ_BNAL01000001.1"/>
</dbReference>
<dbReference type="CDD" id="cd13565">
    <property type="entry name" value="PBP2_PstS"/>
    <property type="match status" value="1"/>
</dbReference>
<dbReference type="PIRSF" id="PIRSF002756">
    <property type="entry name" value="PstS"/>
    <property type="match status" value="1"/>
</dbReference>
<name>A0ABQ3JZP0_9DEIO</name>
<comment type="similarity">
    <text evidence="1 4">Belongs to the PstS family.</text>
</comment>
<dbReference type="InterPro" id="IPR050962">
    <property type="entry name" value="Phosphate-bind_PstS"/>
</dbReference>
<keyword evidence="5" id="KW-0732">Signal</keyword>
<dbReference type="InterPro" id="IPR005673">
    <property type="entry name" value="ABC_phos-bd_PstS"/>
</dbReference>
<keyword evidence="8" id="KW-1185">Reference proteome</keyword>
<evidence type="ECO:0000259" key="6">
    <source>
        <dbReference type="Pfam" id="PF12849"/>
    </source>
</evidence>
<dbReference type="InterPro" id="IPR024370">
    <property type="entry name" value="PBP_domain"/>
</dbReference>
<feature type="signal peptide" evidence="5">
    <location>
        <begin position="1"/>
        <end position="21"/>
    </location>
</feature>
<dbReference type="PANTHER" id="PTHR42996:SF1">
    <property type="entry name" value="PHOSPHATE-BINDING PROTEIN PSTS"/>
    <property type="match status" value="1"/>
</dbReference>
<feature type="chain" id="PRO_5045236888" description="Phosphate-binding protein" evidence="5">
    <location>
        <begin position="22"/>
        <end position="342"/>
    </location>
</feature>
<organism evidence="7 8">
    <name type="scientific">Deinococcus piscis</name>
    <dbReference type="NCBI Taxonomy" id="394230"/>
    <lineage>
        <taxon>Bacteria</taxon>
        <taxon>Thermotogati</taxon>
        <taxon>Deinococcota</taxon>
        <taxon>Deinococci</taxon>
        <taxon>Deinococcales</taxon>
        <taxon>Deinococcaceae</taxon>
        <taxon>Deinococcus</taxon>
    </lineage>
</organism>
<keyword evidence="3 4" id="KW-0592">Phosphate transport</keyword>
<evidence type="ECO:0000256" key="3">
    <source>
        <dbReference type="ARBA" id="ARBA00022592"/>
    </source>
</evidence>
<dbReference type="EMBL" id="BNAL01000001">
    <property type="protein sequence ID" value="GHF93003.1"/>
    <property type="molecule type" value="Genomic_DNA"/>
</dbReference>
<feature type="domain" description="PBP" evidence="6">
    <location>
        <begin position="14"/>
        <end position="294"/>
    </location>
</feature>
<sequence length="342" mass="35956">MKKMLTLGLTLLAAAGASASAQTITGAGASFPNPLYSKMFAEYKKQTGVTVNYQSVGSGAGQKQIINRTVDFGASDNPMTNDMMKPAPAALLHVPTAIGAVVPAFNVPGVSSMKLTGETLAGIYLGSIKKWNDPKIAALNPGAKLPGLPITPVRRSDSSGTTYVFTDYLSAVNPTFKSKVGRGNSVKWPVGSAAKGNDGVAGAVKNTPGAIGYVELAYAKQNKLPFAQLKNKAGNWITADNGPASAAAAGVVIPSDTRVSIVNSGNAQAWPIASFTYVIFYKEQKYGSRTEAQGKNLKNLLWWMTHDGQKFNEGLDYAKLPAGMMPKVEKVIKSMTYGGKAL</sequence>
<dbReference type="Gene3D" id="3.40.190.10">
    <property type="entry name" value="Periplasmic binding protein-like II"/>
    <property type="match status" value="2"/>
</dbReference>
<accession>A0ABQ3JZP0</accession>
<protein>
    <recommendedName>
        <fullName evidence="4">Phosphate-binding protein</fullName>
    </recommendedName>
</protein>
<keyword evidence="2 4" id="KW-0813">Transport</keyword>
<proteinExistence type="inferred from homology"/>
<dbReference type="SUPFAM" id="SSF53850">
    <property type="entry name" value="Periplasmic binding protein-like II"/>
    <property type="match status" value="1"/>
</dbReference>
<evidence type="ECO:0000256" key="1">
    <source>
        <dbReference type="ARBA" id="ARBA00008725"/>
    </source>
</evidence>
<evidence type="ECO:0000313" key="7">
    <source>
        <dbReference type="EMBL" id="GHF93003.1"/>
    </source>
</evidence>
<reference evidence="8" key="1">
    <citation type="journal article" date="2019" name="Int. J. Syst. Evol. Microbiol.">
        <title>The Global Catalogue of Microorganisms (GCM) 10K type strain sequencing project: providing services to taxonomists for standard genome sequencing and annotation.</title>
        <authorList>
            <consortium name="The Broad Institute Genomics Platform"/>
            <consortium name="The Broad Institute Genome Sequencing Center for Infectious Disease"/>
            <person name="Wu L."/>
            <person name="Ma J."/>
        </authorList>
    </citation>
    <scope>NUCLEOTIDE SEQUENCE [LARGE SCALE GENOMIC DNA]</scope>
    <source>
        <strain evidence="8">CGMCC 1.18439</strain>
    </source>
</reference>
<gene>
    <name evidence="7" type="ORF">GCM10017783_01090</name>
</gene>
<evidence type="ECO:0000256" key="2">
    <source>
        <dbReference type="ARBA" id="ARBA00022448"/>
    </source>
</evidence>
<dbReference type="Pfam" id="PF12849">
    <property type="entry name" value="PBP_like_2"/>
    <property type="match status" value="1"/>
</dbReference>
<comment type="caution">
    <text evidence="7">The sequence shown here is derived from an EMBL/GenBank/DDBJ whole genome shotgun (WGS) entry which is preliminary data.</text>
</comment>
<dbReference type="Proteomes" id="UP000632154">
    <property type="component" value="Unassembled WGS sequence"/>
</dbReference>